<evidence type="ECO:0000256" key="1">
    <source>
        <dbReference type="SAM" id="MobiDB-lite"/>
    </source>
</evidence>
<sequence>MGSLQRTITGKEEAGPLSTGSRQENTEGMGVISPVRNGNGGLAAEEEDGESGRMKKLQNGPSGDRETALCETESRDGGKTSETRVDGKQKEDGVTEDSED</sequence>
<organism evidence="2 3">
    <name type="scientific">Pleurodeles waltl</name>
    <name type="common">Iberian ribbed newt</name>
    <dbReference type="NCBI Taxonomy" id="8319"/>
    <lineage>
        <taxon>Eukaryota</taxon>
        <taxon>Metazoa</taxon>
        <taxon>Chordata</taxon>
        <taxon>Craniata</taxon>
        <taxon>Vertebrata</taxon>
        <taxon>Euteleostomi</taxon>
        <taxon>Amphibia</taxon>
        <taxon>Batrachia</taxon>
        <taxon>Caudata</taxon>
        <taxon>Salamandroidea</taxon>
        <taxon>Salamandridae</taxon>
        <taxon>Pleurodelinae</taxon>
        <taxon>Pleurodeles</taxon>
    </lineage>
</organism>
<dbReference type="Proteomes" id="UP001066276">
    <property type="component" value="Chromosome 7"/>
</dbReference>
<comment type="caution">
    <text evidence="2">The sequence shown here is derived from an EMBL/GenBank/DDBJ whole genome shotgun (WGS) entry which is preliminary data.</text>
</comment>
<protein>
    <submittedName>
        <fullName evidence="2">Uncharacterized protein</fullName>
    </submittedName>
</protein>
<name>A0AAV7P8H7_PLEWA</name>
<feature type="compositionally biased region" description="Basic and acidic residues" evidence="1">
    <location>
        <begin position="63"/>
        <end position="93"/>
    </location>
</feature>
<proteinExistence type="predicted"/>
<dbReference type="EMBL" id="JANPWB010000011">
    <property type="protein sequence ID" value="KAJ1123637.1"/>
    <property type="molecule type" value="Genomic_DNA"/>
</dbReference>
<reference evidence="2" key="1">
    <citation type="journal article" date="2022" name="bioRxiv">
        <title>Sequencing and chromosome-scale assembly of the giantPleurodeles waltlgenome.</title>
        <authorList>
            <person name="Brown T."/>
            <person name="Elewa A."/>
            <person name="Iarovenko S."/>
            <person name="Subramanian E."/>
            <person name="Araus A.J."/>
            <person name="Petzold A."/>
            <person name="Susuki M."/>
            <person name="Suzuki K.-i.T."/>
            <person name="Hayashi T."/>
            <person name="Toyoda A."/>
            <person name="Oliveira C."/>
            <person name="Osipova E."/>
            <person name="Leigh N.D."/>
            <person name="Simon A."/>
            <person name="Yun M.H."/>
        </authorList>
    </citation>
    <scope>NUCLEOTIDE SEQUENCE</scope>
    <source>
        <strain evidence="2">20211129_DDA</strain>
        <tissue evidence="2">Liver</tissue>
    </source>
</reference>
<evidence type="ECO:0000313" key="3">
    <source>
        <dbReference type="Proteomes" id="UP001066276"/>
    </source>
</evidence>
<evidence type="ECO:0000313" key="2">
    <source>
        <dbReference type="EMBL" id="KAJ1123637.1"/>
    </source>
</evidence>
<gene>
    <name evidence="2" type="ORF">NDU88_002105</name>
</gene>
<keyword evidence="3" id="KW-1185">Reference proteome</keyword>
<accession>A0AAV7P8H7</accession>
<dbReference type="AlphaFoldDB" id="A0AAV7P8H7"/>
<feature type="region of interest" description="Disordered" evidence="1">
    <location>
        <begin position="1"/>
        <end position="100"/>
    </location>
</feature>